<sequence length="324" mass="35656">MSDILESQFQGIGEILKGAKKVLIASHQNPDPDAVSSVLALHYVFKNMGLLSFPYLPNQPARSLSFLPGFLDIETEIKSFEPDVIFCLDYGDFKRLKLPEYLSIKDSCRIVTIDHHLESDQRGEIRILETKASSTSEIIYSWLKYVNIEINQDLATLLLTGIFSDSGGFCHVSTTSQTLNIVSELLLKGASLNKIASQTLDFSKPLNLSRAWGYVLARIKLDQETGLAYSWVTPADLNRFEANLVDFDGITNIISAVSRINVGLFLIEYENGKVKGSLRSEPAGGKNAAQIVKALGGGGHPYAAGFNQEGTIEEVLKKVLNLIK</sequence>
<dbReference type="EMBL" id="MHMA01000040">
    <property type="protein sequence ID" value="OGZ19572.1"/>
    <property type="molecule type" value="Genomic_DNA"/>
</dbReference>
<dbReference type="InterPro" id="IPR001667">
    <property type="entry name" value="DDH_dom"/>
</dbReference>
<dbReference type="Pfam" id="PF01368">
    <property type="entry name" value="DHH"/>
    <property type="match status" value="1"/>
</dbReference>
<gene>
    <name evidence="3" type="ORF">A2654_01315</name>
</gene>
<evidence type="ECO:0000313" key="3">
    <source>
        <dbReference type="EMBL" id="OGZ19572.1"/>
    </source>
</evidence>
<dbReference type="Proteomes" id="UP000178721">
    <property type="component" value="Unassembled WGS sequence"/>
</dbReference>
<reference evidence="3 4" key="1">
    <citation type="journal article" date="2016" name="Nat. Commun.">
        <title>Thousands of microbial genomes shed light on interconnected biogeochemical processes in an aquifer system.</title>
        <authorList>
            <person name="Anantharaman K."/>
            <person name="Brown C.T."/>
            <person name="Hug L.A."/>
            <person name="Sharon I."/>
            <person name="Castelle C.J."/>
            <person name="Probst A.J."/>
            <person name="Thomas B.C."/>
            <person name="Singh A."/>
            <person name="Wilkins M.J."/>
            <person name="Karaoz U."/>
            <person name="Brodie E.L."/>
            <person name="Williams K.H."/>
            <person name="Hubbard S.S."/>
            <person name="Banfield J.F."/>
        </authorList>
    </citation>
    <scope>NUCLEOTIDE SEQUENCE [LARGE SCALE GENOMIC DNA]</scope>
</reference>
<evidence type="ECO:0008006" key="5">
    <source>
        <dbReference type="Google" id="ProtNLM"/>
    </source>
</evidence>
<proteinExistence type="predicted"/>
<feature type="domain" description="DDH" evidence="1">
    <location>
        <begin position="21"/>
        <end position="162"/>
    </location>
</feature>
<comment type="caution">
    <text evidence="3">The sequence shown here is derived from an EMBL/GenBank/DDBJ whole genome shotgun (WGS) entry which is preliminary data.</text>
</comment>
<protein>
    <recommendedName>
        <fullName evidence="5">DDH domain-containing protein</fullName>
    </recommendedName>
</protein>
<dbReference type="PANTHER" id="PTHR47618">
    <property type="entry name" value="BIFUNCTIONAL OLIGORIBONUCLEASE AND PAP PHOSPHATASE NRNA"/>
    <property type="match status" value="1"/>
</dbReference>
<dbReference type="InterPro" id="IPR003156">
    <property type="entry name" value="DHHA1_dom"/>
</dbReference>
<dbReference type="GO" id="GO:0003676">
    <property type="term" value="F:nucleic acid binding"/>
    <property type="evidence" value="ECO:0007669"/>
    <property type="project" value="InterPro"/>
</dbReference>
<dbReference type="InterPro" id="IPR051319">
    <property type="entry name" value="Oligoribo/pAp-PDE_c-di-AMP_PDE"/>
</dbReference>
<dbReference type="PANTHER" id="PTHR47618:SF1">
    <property type="entry name" value="BIFUNCTIONAL OLIGORIBONUCLEASE AND PAP PHOSPHATASE NRNA"/>
    <property type="match status" value="1"/>
</dbReference>
<accession>A0A1G2E1K9</accession>
<evidence type="ECO:0000259" key="2">
    <source>
        <dbReference type="Pfam" id="PF02272"/>
    </source>
</evidence>
<organism evidence="3 4">
    <name type="scientific">Candidatus Nealsonbacteria bacterium RIFCSPHIGHO2_01_FULL_43_31</name>
    <dbReference type="NCBI Taxonomy" id="1801665"/>
    <lineage>
        <taxon>Bacteria</taxon>
        <taxon>Candidatus Nealsoniibacteriota</taxon>
    </lineage>
</organism>
<name>A0A1G2E1K9_9BACT</name>
<feature type="domain" description="DHHA1" evidence="2">
    <location>
        <begin position="252"/>
        <end position="323"/>
    </location>
</feature>
<dbReference type="SUPFAM" id="SSF64182">
    <property type="entry name" value="DHH phosphoesterases"/>
    <property type="match status" value="1"/>
</dbReference>
<dbReference type="Gene3D" id="3.90.1640.10">
    <property type="entry name" value="inorganic pyrophosphatase (n-terminal core)"/>
    <property type="match status" value="1"/>
</dbReference>
<dbReference type="AlphaFoldDB" id="A0A1G2E1K9"/>
<dbReference type="Gene3D" id="3.10.310.30">
    <property type="match status" value="1"/>
</dbReference>
<dbReference type="Pfam" id="PF02272">
    <property type="entry name" value="DHHA1"/>
    <property type="match status" value="1"/>
</dbReference>
<dbReference type="InterPro" id="IPR038763">
    <property type="entry name" value="DHH_sf"/>
</dbReference>
<evidence type="ECO:0000259" key="1">
    <source>
        <dbReference type="Pfam" id="PF01368"/>
    </source>
</evidence>
<evidence type="ECO:0000313" key="4">
    <source>
        <dbReference type="Proteomes" id="UP000178721"/>
    </source>
</evidence>